<evidence type="ECO:0000313" key="7">
    <source>
        <dbReference type="Proteomes" id="UP001152607"/>
    </source>
</evidence>
<dbReference type="SUPFAM" id="SSF52283">
    <property type="entry name" value="Formate/glycerate dehydrogenase catalytic domain-like"/>
    <property type="match status" value="1"/>
</dbReference>
<dbReference type="PANTHER" id="PTHR10996">
    <property type="entry name" value="2-HYDROXYACID DEHYDROGENASE-RELATED"/>
    <property type="match status" value="1"/>
</dbReference>
<feature type="signal peptide" evidence="3">
    <location>
        <begin position="1"/>
        <end position="24"/>
    </location>
</feature>
<dbReference type="GO" id="GO:0016618">
    <property type="term" value="F:hydroxypyruvate reductase [NAD(P)H] activity"/>
    <property type="evidence" value="ECO:0007669"/>
    <property type="project" value="TreeGrafter"/>
</dbReference>
<proteinExistence type="inferred from homology"/>
<evidence type="ECO:0008006" key="8">
    <source>
        <dbReference type="Google" id="ProtNLM"/>
    </source>
</evidence>
<keyword evidence="3" id="KW-0732">Signal</keyword>
<gene>
    <name evidence="6" type="ORF">PDIGIT_LOCUS5622</name>
</gene>
<protein>
    <recommendedName>
        <fullName evidence="8">Glyoxylate reductase/hydroxypyruvate reductase</fullName>
    </recommendedName>
</protein>
<feature type="domain" description="D-isomer specific 2-hydroxyacid dehydrogenase NAD-binding" evidence="5">
    <location>
        <begin position="224"/>
        <end position="416"/>
    </location>
</feature>
<dbReference type="Proteomes" id="UP001152607">
    <property type="component" value="Unassembled WGS sequence"/>
</dbReference>
<evidence type="ECO:0000259" key="5">
    <source>
        <dbReference type="Pfam" id="PF02826"/>
    </source>
</evidence>
<dbReference type="GO" id="GO:0030267">
    <property type="term" value="F:glyoxylate reductase (NADPH) activity"/>
    <property type="evidence" value="ECO:0007669"/>
    <property type="project" value="TreeGrafter"/>
</dbReference>
<dbReference type="OrthoDB" id="298012at2759"/>
<dbReference type="SUPFAM" id="SSF51735">
    <property type="entry name" value="NAD(P)-binding Rossmann-fold domains"/>
    <property type="match status" value="1"/>
</dbReference>
<keyword evidence="1 2" id="KW-0560">Oxidoreductase</keyword>
<dbReference type="AlphaFoldDB" id="A0A9W4UAE4"/>
<evidence type="ECO:0000256" key="2">
    <source>
        <dbReference type="RuleBase" id="RU003719"/>
    </source>
</evidence>
<dbReference type="Pfam" id="PF00389">
    <property type="entry name" value="2-Hacid_dh"/>
    <property type="match status" value="1"/>
</dbReference>
<organism evidence="6 7">
    <name type="scientific">Periconia digitata</name>
    <dbReference type="NCBI Taxonomy" id="1303443"/>
    <lineage>
        <taxon>Eukaryota</taxon>
        <taxon>Fungi</taxon>
        <taxon>Dikarya</taxon>
        <taxon>Ascomycota</taxon>
        <taxon>Pezizomycotina</taxon>
        <taxon>Dothideomycetes</taxon>
        <taxon>Pleosporomycetidae</taxon>
        <taxon>Pleosporales</taxon>
        <taxon>Massarineae</taxon>
        <taxon>Periconiaceae</taxon>
        <taxon>Periconia</taxon>
    </lineage>
</organism>
<dbReference type="PANTHER" id="PTHR10996:SF277">
    <property type="entry name" value="GLYOXYLATE REDUCTASE_HYDROXYPYRUVATE REDUCTASE"/>
    <property type="match status" value="1"/>
</dbReference>
<reference evidence="6" key="1">
    <citation type="submission" date="2023-01" db="EMBL/GenBank/DDBJ databases">
        <authorList>
            <person name="Van Ghelder C."/>
            <person name="Rancurel C."/>
        </authorList>
    </citation>
    <scope>NUCLEOTIDE SEQUENCE</scope>
    <source>
        <strain evidence="6">CNCM I-4278</strain>
    </source>
</reference>
<dbReference type="EMBL" id="CAOQHR010000003">
    <property type="protein sequence ID" value="CAI6332596.1"/>
    <property type="molecule type" value="Genomic_DNA"/>
</dbReference>
<dbReference type="InterPro" id="IPR006140">
    <property type="entry name" value="D-isomer_DH_NAD-bd"/>
</dbReference>
<dbReference type="InterPro" id="IPR036291">
    <property type="entry name" value="NAD(P)-bd_dom_sf"/>
</dbReference>
<evidence type="ECO:0000256" key="1">
    <source>
        <dbReference type="ARBA" id="ARBA00023002"/>
    </source>
</evidence>
<dbReference type="Pfam" id="PF02826">
    <property type="entry name" value="2-Hacid_dh_C"/>
    <property type="match status" value="1"/>
</dbReference>
<feature type="domain" description="D-isomer specific 2-hydroxyacid dehydrogenase catalytic" evidence="4">
    <location>
        <begin position="117"/>
        <end position="447"/>
    </location>
</feature>
<comment type="similarity">
    <text evidence="2">Belongs to the D-isomer specific 2-hydroxyacid dehydrogenase family.</text>
</comment>
<evidence type="ECO:0000259" key="4">
    <source>
        <dbReference type="Pfam" id="PF00389"/>
    </source>
</evidence>
<dbReference type="GO" id="GO:0051287">
    <property type="term" value="F:NAD binding"/>
    <property type="evidence" value="ECO:0007669"/>
    <property type="project" value="InterPro"/>
</dbReference>
<dbReference type="Gene3D" id="3.40.50.720">
    <property type="entry name" value="NAD(P)-binding Rossmann-like Domain"/>
    <property type="match status" value="2"/>
</dbReference>
<dbReference type="InterPro" id="IPR006139">
    <property type="entry name" value="D-isomer_2_OHA_DH_cat_dom"/>
</dbReference>
<keyword evidence="7" id="KW-1185">Reference proteome</keyword>
<name>A0A9W4UAE4_9PLEO</name>
<evidence type="ECO:0000256" key="3">
    <source>
        <dbReference type="SAM" id="SignalP"/>
    </source>
</evidence>
<dbReference type="CDD" id="cd05301">
    <property type="entry name" value="GDH"/>
    <property type="match status" value="1"/>
</dbReference>
<dbReference type="FunFam" id="3.40.50.720:FF:000606">
    <property type="entry name" value="Chromosome 15, whole genome shotgun sequence"/>
    <property type="match status" value="1"/>
</dbReference>
<feature type="chain" id="PRO_5040936778" description="Glyoxylate reductase/hydroxypyruvate reductase" evidence="3">
    <location>
        <begin position="25"/>
        <end position="449"/>
    </location>
</feature>
<accession>A0A9W4UAE4</accession>
<dbReference type="InterPro" id="IPR050223">
    <property type="entry name" value="D-isomer_2-hydroxyacid_DH"/>
</dbReference>
<comment type="caution">
    <text evidence="6">The sequence shown here is derived from an EMBL/GenBank/DDBJ whole genome shotgun (WGS) entry which is preliminary data.</text>
</comment>
<dbReference type="GO" id="GO:0005829">
    <property type="term" value="C:cytosol"/>
    <property type="evidence" value="ECO:0007669"/>
    <property type="project" value="TreeGrafter"/>
</dbReference>
<evidence type="ECO:0000313" key="6">
    <source>
        <dbReference type="EMBL" id="CAI6332596.1"/>
    </source>
</evidence>
<sequence>MMFGCPGCAFPINLLGVACSLVGGYVRMNQETRLLKGSSLKSRTTDSRTTAFFMPPSYSKLLIVHIAASFTMLSRKKHGNRRVSFSNALPVDYYPAPNSASPKYTQPHISKMSKPKVVVTRQLIDQAQALLDSRNDLDIVQWNSEKPAPREWLLENAKDASGILVMLSDKVDEELLAAAGSQLRTIASFSVGTDHVDTAALKKRDIRLGYTPTALTDAVADLTVMLILMAQRRAGESMGKVLKGEWPQMPWHPLLMTGPQIGGSTVGFLGFGRIAQATLKRLLPFGIKKVVYLTSKPGQPAKEDHFGLLENPSIPVEPAENWEQLAGESDVVVVGCALTPSTKHIVSKDFFMKMKKMAVLVNIARGPVVDTNALVEALDTEQIFGAGLDVIENEPNIPADHPILKQPRCVLLPHIGSATIATREQMAEESVENLLAGLKGEAMVNEVQL</sequence>